<accession>A0A9P7VX22</accession>
<dbReference type="EMBL" id="MU250528">
    <property type="protein sequence ID" value="KAG7449101.1"/>
    <property type="molecule type" value="Genomic_DNA"/>
</dbReference>
<dbReference type="AlphaFoldDB" id="A0A9P7VX22"/>
<dbReference type="RefSeq" id="XP_043042601.1">
    <property type="nucleotide sequence ID" value="XM_043181803.1"/>
</dbReference>
<sequence length="120" mass="13272">MDWPILIDAEIVRLQNSLQHLRETQELLGQHITENPNDQDVEIEKALEENETVIGSQEERIGILRMALAEKGMITGSHYNVAPSNSIPAEHDIQRRGDLVAGDQTNGIVAESANEAGIHL</sequence>
<dbReference type="OrthoDB" id="548474at2759"/>
<dbReference type="GeneID" id="66104099"/>
<comment type="caution">
    <text evidence="1">The sequence shown here is derived from an EMBL/GenBank/DDBJ whole genome shotgun (WGS) entry which is preliminary data.</text>
</comment>
<keyword evidence="2" id="KW-1185">Reference proteome</keyword>
<evidence type="ECO:0000313" key="2">
    <source>
        <dbReference type="Proteomes" id="UP000812287"/>
    </source>
</evidence>
<name>A0A9P7VX22_9AGAR</name>
<reference evidence="1" key="1">
    <citation type="submission" date="2020-11" db="EMBL/GenBank/DDBJ databases">
        <title>Adaptations for nitrogen fixation in a non-lichenized fungal sporocarp promotes dispersal by wood-feeding termites.</title>
        <authorList>
            <consortium name="DOE Joint Genome Institute"/>
            <person name="Koch R.A."/>
            <person name="Yoon G."/>
            <person name="Arayal U."/>
            <person name="Lail K."/>
            <person name="Amirebrahimi M."/>
            <person name="Labutti K."/>
            <person name="Lipzen A."/>
            <person name="Riley R."/>
            <person name="Barry K."/>
            <person name="Henrissat B."/>
            <person name="Grigoriev I.V."/>
            <person name="Herr J.R."/>
            <person name="Aime M.C."/>
        </authorList>
    </citation>
    <scope>NUCLEOTIDE SEQUENCE</scope>
    <source>
        <strain evidence="1">MCA 3950</strain>
    </source>
</reference>
<gene>
    <name evidence="1" type="ORF">BT62DRAFT_662808</name>
</gene>
<evidence type="ECO:0000313" key="1">
    <source>
        <dbReference type="EMBL" id="KAG7449101.1"/>
    </source>
</evidence>
<proteinExistence type="predicted"/>
<protein>
    <submittedName>
        <fullName evidence="1">Uncharacterized protein</fullName>
    </submittedName>
</protein>
<organism evidence="1 2">
    <name type="scientific">Guyanagaster necrorhizus</name>
    <dbReference type="NCBI Taxonomy" id="856835"/>
    <lineage>
        <taxon>Eukaryota</taxon>
        <taxon>Fungi</taxon>
        <taxon>Dikarya</taxon>
        <taxon>Basidiomycota</taxon>
        <taxon>Agaricomycotina</taxon>
        <taxon>Agaricomycetes</taxon>
        <taxon>Agaricomycetidae</taxon>
        <taxon>Agaricales</taxon>
        <taxon>Marasmiineae</taxon>
        <taxon>Physalacriaceae</taxon>
        <taxon>Guyanagaster</taxon>
    </lineage>
</organism>
<dbReference type="Proteomes" id="UP000812287">
    <property type="component" value="Unassembled WGS sequence"/>
</dbReference>